<sequence>MDAMWLRRWKMPSVCDPGIKCKCDCNFPNSTCHITQLSVLRSCFLRVYSWIYDTGPFGLSSHLIFLLKPFSCFLMPLPLLKTLVSAGAI</sequence>
<accession>A0AAU9M8L3</accession>
<proteinExistence type="predicted"/>
<keyword evidence="2" id="KW-1185">Reference proteome</keyword>
<name>A0AAU9M8L3_9ASTR</name>
<protein>
    <submittedName>
        <fullName evidence="1">Uncharacterized protein</fullName>
    </submittedName>
</protein>
<reference evidence="1 2" key="1">
    <citation type="submission" date="2022-01" db="EMBL/GenBank/DDBJ databases">
        <authorList>
            <person name="Xiong W."/>
            <person name="Schranz E."/>
        </authorList>
    </citation>
    <scope>NUCLEOTIDE SEQUENCE [LARGE SCALE GENOMIC DNA]</scope>
</reference>
<gene>
    <name evidence="1" type="ORF">LVIROSA_LOCUS9845</name>
</gene>
<organism evidence="1 2">
    <name type="scientific">Lactuca virosa</name>
    <dbReference type="NCBI Taxonomy" id="75947"/>
    <lineage>
        <taxon>Eukaryota</taxon>
        <taxon>Viridiplantae</taxon>
        <taxon>Streptophyta</taxon>
        <taxon>Embryophyta</taxon>
        <taxon>Tracheophyta</taxon>
        <taxon>Spermatophyta</taxon>
        <taxon>Magnoliopsida</taxon>
        <taxon>eudicotyledons</taxon>
        <taxon>Gunneridae</taxon>
        <taxon>Pentapetalae</taxon>
        <taxon>asterids</taxon>
        <taxon>campanulids</taxon>
        <taxon>Asterales</taxon>
        <taxon>Asteraceae</taxon>
        <taxon>Cichorioideae</taxon>
        <taxon>Cichorieae</taxon>
        <taxon>Lactucinae</taxon>
        <taxon>Lactuca</taxon>
    </lineage>
</organism>
<dbReference type="AlphaFoldDB" id="A0AAU9M8L3"/>
<comment type="caution">
    <text evidence="1">The sequence shown here is derived from an EMBL/GenBank/DDBJ whole genome shotgun (WGS) entry which is preliminary data.</text>
</comment>
<evidence type="ECO:0000313" key="1">
    <source>
        <dbReference type="EMBL" id="CAH1422519.1"/>
    </source>
</evidence>
<dbReference type="Proteomes" id="UP001157418">
    <property type="component" value="Unassembled WGS sequence"/>
</dbReference>
<evidence type="ECO:0000313" key="2">
    <source>
        <dbReference type="Proteomes" id="UP001157418"/>
    </source>
</evidence>
<dbReference type="EMBL" id="CAKMRJ010001112">
    <property type="protein sequence ID" value="CAH1422519.1"/>
    <property type="molecule type" value="Genomic_DNA"/>
</dbReference>